<protein>
    <submittedName>
        <fullName evidence="1">Uncharacterized protein</fullName>
    </submittedName>
</protein>
<organism evidence="1 2">
    <name type="scientific">Lactuca virosa</name>
    <dbReference type="NCBI Taxonomy" id="75947"/>
    <lineage>
        <taxon>Eukaryota</taxon>
        <taxon>Viridiplantae</taxon>
        <taxon>Streptophyta</taxon>
        <taxon>Embryophyta</taxon>
        <taxon>Tracheophyta</taxon>
        <taxon>Spermatophyta</taxon>
        <taxon>Magnoliopsida</taxon>
        <taxon>eudicotyledons</taxon>
        <taxon>Gunneridae</taxon>
        <taxon>Pentapetalae</taxon>
        <taxon>asterids</taxon>
        <taxon>campanulids</taxon>
        <taxon>Asterales</taxon>
        <taxon>Asteraceae</taxon>
        <taxon>Cichorioideae</taxon>
        <taxon>Cichorieae</taxon>
        <taxon>Lactucinae</taxon>
        <taxon>Lactuca</taxon>
    </lineage>
</organism>
<proteinExistence type="predicted"/>
<accession>A0AAU9LYT7</accession>
<evidence type="ECO:0000313" key="2">
    <source>
        <dbReference type="Proteomes" id="UP001157418"/>
    </source>
</evidence>
<dbReference type="EMBL" id="CAKMRJ010000115">
    <property type="protein sequence ID" value="CAH1418859.1"/>
    <property type="molecule type" value="Genomic_DNA"/>
</dbReference>
<dbReference type="Proteomes" id="UP001157418">
    <property type="component" value="Unassembled WGS sequence"/>
</dbReference>
<sequence length="152" mass="16772">MGVISPRCFTTYHRTPSPSNRHSVVPLPLHLQSSHQYRTTVSPPPTHTYATALPLCLYLVCDHRHNTLDLRTNEGTSMASFCLVIQVKGCGLMVSKEKPDVLKWVMLHLTISTFSSTSAILKVHIGEGVSPLAAIEVFSGMPVNRLFEPMST</sequence>
<gene>
    <name evidence="1" type="ORF">LVIROSA_LOCUS6429</name>
</gene>
<reference evidence="1 2" key="1">
    <citation type="submission" date="2022-01" db="EMBL/GenBank/DDBJ databases">
        <authorList>
            <person name="Xiong W."/>
            <person name="Schranz E."/>
        </authorList>
    </citation>
    <scope>NUCLEOTIDE SEQUENCE [LARGE SCALE GENOMIC DNA]</scope>
</reference>
<name>A0AAU9LYT7_9ASTR</name>
<comment type="caution">
    <text evidence="1">The sequence shown here is derived from an EMBL/GenBank/DDBJ whole genome shotgun (WGS) entry which is preliminary data.</text>
</comment>
<dbReference type="AlphaFoldDB" id="A0AAU9LYT7"/>
<keyword evidence="2" id="KW-1185">Reference proteome</keyword>
<evidence type="ECO:0000313" key="1">
    <source>
        <dbReference type="EMBL" id="CAH1418859.1"/>
    </source>
</evidence>